<evidence type="ECO:0000256" key="1">
    <source>
        <dbReference type="SAM" id="MobiDB-lite"/>
    </source>
</evidence>
<evidence type="ECO:0000313" key="2">
    <source>
        <dbReference type="EMBL" id="KAK0431225.1"/>
    </source>
</evidence>
<dbReference type="AlphaFoldDB" id="A0AA39MF58"/>
<accession>A0AA39MF58</accession>
<feature type="region of interest" description="Disordered" evidence="1">
    <location>
        <begin position="75"/>
        <end position="94"/>
    </location>
</feature>
<protein>
    <recommendedName>
        <fullName evidence="4">DDE-1 domain-containing protein</fullName>
    </recommendedName>
</protein>
<proteinExistence type="predicted"/>
<name>A0AA39MF58_9AGAR</name>
<evidence type="ECO:0000313" key="3">
    <source>
        <dbReference type="Proteomes" id="UP001175226"/>
    </source>
</evidence>
<gene>
    <name evidence="2" type="ORF">EV421DRAFT_1720700</name>
</gene>
<keyword evidence="3" id="KW-1185">Reference proteome</keyword>
<sequence length="94" mass="10787">MNVILLSWGAQEIKPESNWIENYLVHHHDILQAHWSKPLDTQHAKALNPTAVQAWFKLLSQFIVDLNIQSEDTYSMDENSFPPSDQGTQCVLGR</sequence>
<dbReference type="EMBL" id="JAUEPT010000119">
    <property type="protein sequence ID" value="KAK0431225.1"/>
    <property type="molecule type" value="Genomic_DNA"/>
</dbReference>
<comment type="caution">
    <text evidence="2">The sequence shown here is derived from an EMBL/GenBank/DDBJ whole genome shotgun (WGS) entry which is preliminary data.</text>
</comment>
<dbReference type="Proteomes" id="UP001175226">
    <property type="component" value="Unassembled WGS sequence"/>
</dbReference>
<evidence type="ECO:0008006" key="4">
    <source>
        <dbReference type="Google" id="ProtNLM"/>
    </source>
</evidence>
<reference evidence="2" key="1">
    <citation type="submission" date="2023-06" db="EMBL/GenBank/DDBJ databases">
        <authorList>
            <consortium name="Lawrence Berkeley National Laboratory"/>
            <person name="Ahrendt S."/>
            <person name="Sahu N."/>
            <person name="Indic B."/>
            <person name="Wong-Bajracharya J."/>
            <person name="Merenyi Z."/>
            <person name="Ke H.-M."/>
            <person name="Monk M."/>
            <person name="Kocsube S."/>
            <person name="Drula E."/>
            <person name="Lipzen A."/>
            <person name="Balint B."/>
            <person name="Henrissat B."/>
            <person name="Andreopoulos B."/>
            <person name="Martin F.M."/>
            <person name="Harder C.B."/>
            <person name="Rigling D."/>
            <person name="Ford K.L."/>
            <person name="Foster G.D."/>
            <person name="Pangilinan J."/>
            <person name="Papanicolaou A."/>
            <person name="Barry K."/>
            <person name="LaButti K."/>
            <person name="Viragh M."/>
            <person name="Koriabine M."/>
            <person name="Yan M."/>
            <person name="Riley R."/>
            <person name="Champramary S."/>
            <person name="Plett K.L."/>
            <person name="Tsai I.J."/>
            <person name="Slot J."/>
            <person name="Sipos G."/>
            <person name="Plett J."/>
            <person name="Nagy L.G."/>
            <person name="Grigoriev I.V."/>
        </authorList>
    </citation>
    <scope>NUCLEOTIDE SEQUENCE</scope>
    <source>
        <strain evidence="2">FPL87.14</strain>
    </source>
</reference>
<organism evidence="2 3">
    <name type="scientific">Armillaria borealis</name>
    <dbReference type="NCBI Taxonomy" id="47425"/>
    <lineage>
        <taxon>Eukaryota</taxon>
        <taxon>Fungi</taxon>
        <taxon>Dikarya</taxon>
        <taxon>Basidiomycota</taxon>
        <taxon>Agaricomycotina</taxon>
        <taxon>Agaricomycetes</taxon>
        <taxon>Agaricomycetidae</taxon>
        <taxon>Agaricales</taxon>
        <taxon>Marasmiineae</taxon>
        <taxon>Physalacriaceae</taxon>
        <taxon>Armillaria</taxon>
    </lineage>
</organism>